<keyword evidence="3" id="KW-1185">Reference proteome</keyword>
<proteinExistence type="predicted"/>
<feature type="region of interest" description="Disordered" evidence="1">
    <location>
        <begin position="1"/>
        <end position="23"/>
    </location>
</feature>
<gene>
    <name evidence="2" type="ORF">MET9862_05591</name>
</gene>
<name>A0A509EKR0_9HYPH</name>
<feature type="compositionally biased region" description="Polar residues" evidence="1">
    <location>
        <begin position="185"/>
        <end position="195"/>
    </location>
</feature>
<feature type="compositionally biased region" description="Basic and acidic residues" evidence="1">
    <location>
        <begin position="92"/>
        <end position="116"/>
    </location>
</feature>
<evidence type="ECO:0000313" key="3">
    <source>
        <dbReference type="Proteomes" id="UP000410984"/>
    </source>
</evidence>
<dbReference type="Proteomes" id="UP000410984">
    <property type="component" value="Unassembled WGS sequence"/>
</dbReference>
<feature type="compositionally biased region" description="Low complexity" evidence="1">
    <location>
        <begin position="217"/>
        <end position="229"/>
    </location>
</feature>
<sequence length="270" mass="28957">MQDRAGKGLHGLQHPRLGRLDLDGERVGGRARVSLQLHRRRRLERGAEILHEIDDAGERAGLGGGAAQSRHLVPHGERVARQVGSELRALARDEAADAEQGAERDRDHEQHGERPRHAQAPQHPHRRHQHEAQQDGEGEGHEDVAPEIERGHHGHDEQHGGQGEEDRQPLLEPLRGDGIVAHQVLTASRPGSRNTVLPPPPSPLCGRGWPGSGSGEGSPASGTGAASMPRISHTVASLSRPSLTRGPPSPAEEGGKAALSPPRPSPREPR</sequence>
<accession>A0A509EKR0</accession>
<reference evidence="2 3" key="1">
    <citation type="submission" date="2019-06" db="EMBL/GenBank/DDBJ databases">
        <authorList>
            <person name="Rodrigo-Torres L."/>
            <person name="Arahal R. D."/>
            <person name="Lucena T."/>
        </authorList>
    </citation>
    <scope>NUCLEOTIDE SEQUENCE [LARGE SCALE GENOMIC DNA]</scope>
    <source>
        <strain evidence="2 3">SB0023/3</strain>
    </source>
</reference>
<protein>
    <submittedName>
        <fullName evidence="2">Uncharacterized protein</fullName>
    </submittedName>
</protein>
<evidence type="ECO:0000256" key="1">
    <source>
        <dbReference type="SAM" id="MobiDB-lite"/>
    </source>
</evidence>
<feature type="region of interest" description="Disordered" evidence="1">
    <location>
        <begin position="92"/>
        <end position="270"/>
    </location>
</feature>
<dbReference type="AlphaFoldDB" id="A0A509EKR0"/>
<dbReference type="EMBL" id="CABFPH010000180">
    <property type="protein sequence ID" value="VUD74956.1"/>
    <property type="molecule type" value="Genomic_DNA"/>
</dbReference>
<feature type="compositionally biased region" description="Basic and acidic residues" evidence="1">
    <location>
        <begin position="130"/>
        <end position="169"/>
    </location>
</feature>
<organism evidence="2 3">
    <name type="scientific">Methylobacterium symbioticum</name>
    <dbReference type="NCBI Taxonomy" id="2584084"/>
    <lineage>
        <taxon>Bacteria</taxon>
        <taxon>Pseudomonadati</taxon>
        <taxon>Pseudomonadota</taxon>
        <taxon>Alphaproteobacteria</taxon>
        <taxon>Hyphomicrobiales</taxon>
        <taxon>Methylobacteriaceae</taxon>
        <taxon>Methylobacterium</taxon>
    </lineage>
</organism>
<evidence type="ECO:0000313" key="2">
    <source>
        <dbReference type="EMBL" id="VUD74956.1"/>
    </source>
</evidence>